<feature type="domain" description="F-box" evidence="1">
    <location>
        <begin position="4"/>
        <end position="47"/>
    </location>
</feature>
<dbReference type="SUPFAM" id="SSF52047">
    <property type="entry name" value="RNI-like"/>
    <property type="match status" value="1"/>
</dbReference>
<dbReference type="InterPro" id="IPR036047">
    <property type="entry name" value="F-box-like_dom_sf"/>
</dbReference>
<dbReference type="Gene3D" id="3.80.10.10">
    <property type="entry name" value="Ribonuclease Inhibitor"/>
    <property type="match status" value="1"/>
</dbReference>
<dbReference type="SUPFAM" id="SSF81383">
    <property type="entry name" value="F-box domain"/>
    <property type="match status" value="1"/>
</dbReference>
<name>A0A8T0I2I3_CERPU</name>
<protein>
    <recommendedName>
        <fullName evidence="1">F-box domain-containing protein</fullName>
    </recommendedName>
</protein>
<dbReference type="EMBL" id="CM026425">
    <property type="protein sequence ID" value="KAG0576778.1"/>
    <property type="molecule type" value="Genomic_DNA"/>
</dbReference>
<evidence type="ECO:0000313" key="3">
    <source>
        <dbReference type="Proteomes" id="UP000822688"/>
    </source>
</evidence>
<keyword evidence="3" id="KW-1185">Reference proteome</keyword>
<dbReference type="SMART" id="SM00256">
    <property type="entry name" value="FBOX"/>
    <property type="match status" value="1"/>
</dbReference>
<dbReference type="InterPro" id="IPR055411">
    <property type="entry name" value="LRR_FXL15/At3g58940/PEG3-like"/>
</dbReference>
<dbReference type="InterPro" id="IPR032675">
    <property type="entry name" value="LRR_dom_sf"/>
</dbReference>
<dbReference type="Pfam" id="PF12937">
    <property type="entry name" value="F-box-like"/>
    <property type="match status" value="1"/>
</dbReference>
<dbReference type="PANTHER" id="PTHR31639:SF256">
    <property type="entry name" value="OS07G0242900 PROTEIN"/>
    <property type="match status" value="1"/>
</dbReference>
<sequence>MESLPVEVIGNILSHLGAARDVVVASTTCRKWRVAARHHLNTLCFNTADWPVYRELSTEDLEILITQTIMQTSCLQHLSIRLGNHNEFSAAPVIAWLMYTRESLRFLTYMMKTKPCVNVLERCGKSKLERLVLGYTCIPTVDPAVQRFPSLLALTLSRVTVSSTDLNALLSACPKLVTLSLIQTCLFDTDVSMSGSETTLELTSSSLRAFYTEELTLDTVILEADHLDNLHLKGSVIERFELRSSNSLRALKIEDTTIGEMDFGEATELLEVLDVSDFEMLWPQFFQIISRASKLRQLRLWRLKFEGSEEDVDIETIAASFPRLNRLALGYELADGTIIQALQGSGSTLLQKVVFLELGSSIINDTFAEWIGGVLERCPSLRKLVIHGILAETKAEDFHLIGKFTTSIVNLMRKFSNVDIEFNYT</sequence>
<dbReference type="PANTHER" id="PTHR31639">
    <property type="entry name" value="F-BOX PROTEIN-LIKE"/>
    <property type="match status" value="1"/>
</dbReference>
<dbReference type="InterPro" id="IPR001810">
    <property type="entry name" value="F-box_dom"/>
</dbReference>
<gene>
    <name evidence="2" type="ORF">KC19_5G107000</name>
</gene>
<dbReference type="Gene3D" id="1.20.1280.50">
    <property type="match status" value="1"/>
</dbReference>
<evidence type="ECO:0000259" key="1">
    <source>
        <dbReference type="SMART" id="SM00256"/>
    </source>
</evidence>
<organism evidence="2 3">
    <name type="scientific">Ceratodon purpureus</name>
    <name type="common">Fire moss</name>
    <name type="synonym">Dicranum purpureum</name>
    <dbReference type="NCBI Taxonomy" id="3225"/>
    <lineage>
        <taxon>Eukaryota</taxon>
        <taxon>Viridiplantae</taxon>
        <taxon>Streptophyta</taxon>
        <taxon>Embryophyta</taxon>
        <taxon>Bryophyta</taxon>
        <taxon>Bryophytina</taxon>
        <taxon>Bryopsida</taxon>
        <taxon>Dicranidae</taxon>
        <taxon>Pseudoditrichales</taxon>
        <taxon>Ditrichaceae</taxon>
        <taxon>Ceratodon</taxon>
    </lineage>
</organism>
<comment type="caution">
    <text evidence="2">The sequence shown here is derived from an EMBL/GenBank/DDBJ whole genome shotgun (WGS) entry which is preliminary data.</text>
</comment>
<proteinExistence type="predicted"/>
<reference evidence="2" key="1">
    <citation type="submission" date="2020-06" db="EMBL/GenBank/DDBJ databases">
        <title>WGS assembly of Ceratodon purpureus strain R40.</title>
        <authorList>
            <person name="Carey S.B."/>
            <person name="Jenkins J."/>
            <person name="Shu S."/>
            <person name="Lovell J.T."/>
            <person name="Sreedasyam A."/>
            <person name="Maumus F."/>
            <person name="Tiley G.P."/>
            <person name="Fernandez-Pozo N."/>
            <person name="Barry K."/>
            <person name="Chen C."/>
            <person name="Wang M."/>
            <person name="Lipzen A."/>
            <person name="Daum C."/>
            <person name="Saski C.A."/>
            <person name="Payton A.C."/>
            <person name="Mcbreen J.C."/>
            <person name="Conrad R.E."/>
            <person name="Kollar L.M."/>
            <person name="Olsson S."/>
            <person name="Huttunen S."/>
            <person name="Landis J.B."/>
            <person name="Wickett N.J."/>
            <person name="Johnson M.G."/>
            <person name="Rensing S.A."/>
            <person name="Grimwood J."/>
            <person name="Schmutz J."/>
            <person name="Mcdaniel S.F."/>
        </authorList>
    </citation>
    <scope>NUCLEOTIDE SEQUENCE</scope>
    <source>
        <strain evidence="2">R40</strain>
    </source>
</reference>
<accession>A0A8T0I2I3</accession>
<dbReference type="AlphaFoldDB" id="A0A8T0I2I3"/>
<dbReference type="Proteomes" id="UP000822688">
    <property type="component" value="Chromosome 5"/>
</dbReference>
<evidence type="ECO:0000313" key="2">
    <source>
        <dbReference type="EMBL" id="KAG0576778.1"/>
    </source>
</evidence>
<dbReference type="Pfam" id="PF24758">
    <property type="entry name" value="LRR_At5g56370"/>
    <property type="match status" value="1"/>
</dbReference>